<evidence type="ECO:0000313" key="2">
    <source>
        <dbReference type="EMBL" id="KAF4436315.1"/>
    </source>
</evidence>
<evidence type="ECO:0000313" key="3">
    <source>
        <dbReference type="Proteomes" id="UP000605986"/>
    </source>
</evidence>
<dbReference type="EMBL" id="JAADJG010000810">
    <property type="protein sequence ID" value="KAF4436315.1"/>
    <property type="molecule type" value="Genomic_DNA"/>
</dbReference>
<dbReference type="OrthoDB" id="5086035at2759"/>
<reference evidence="2" key="1">
    <citation type="submission" date="2020-01" db="EMBL/GenBank/DDBJ databases">
        <title>Identification and distribution of gene clusters putatively required for synthesis of sphingolipid metabolism inhibitors in phylogenetically diverse species of the filamentous fungus Fusarium.</title>
        <authorList>
            <person name="Kim H.-S."/>
            <person name="Busman M."/>
            <person name="Brown D.W."/>
            <person name="Divon H."/>
            <person name="Uhlig S."/>
            <person name="Proctor R.H."/>
        </authorList>
    </citation>
    <scope>NUCLEOTIDE SEQUENCE</scope>
    <source>
        <strain evidence="2">NRRL 53441</strain>
    </source>
</reference>
<comment type="caution">
    <text evidence="2">The sequence shown here is derived from an EMBL/GenBank/DDBJ whole genome shotgun (WGS) entry which is preliminary data.</text>
</comment>
<organism evidence="2 3">
    <name type="scientific">Fusarium austroafricanum</name>
    <dbReference type="NCBI Taxonomy" id="2364996"/>
    <lineage>
        <taxon>Eukaryota</taxon>
        <taxon>Fungi</taxon>
        <taxon>Dikarya</taxon>
        <taxon>Ascomycota</taxon>
        <taxon>Pezizomycotina</taxon>
        <taxon>Sordariomycetes</taxon>
        <taxon>Hypocreomycetidae</taxon>
        <taxon>Hypocreales</taxon>
        <taxon>Nectriaceae</taxon>
        <taxon>Fusarium</taxon>
        <taxon>Fusarium concolor species complex</taxon>
    </lineage>
</organism>
<name>A0A8H4JP19_9HYPO</name>
<gene>
    <name evidence="2" type="ORF">F53441_13296</name>
</gene>
<feature type="region of interest" description="Disordered" evidence="1">
    <location>
        <begin position="191"/>
        <end position="276"/>
    </location>
</feature>
<accession>A0A8H4JP19</accession>
<dbReference type="Proteomes" id="UP000605986">
    <property type="component" value="Unassembled WGS sequence"/>
</dbReference>
<protein>
    <submittedName>
        <fullName evidence="2">Uncharacterized protein</fullName>
    </submittedName>
</protein>
<feature type="compositionally biased region" description="Polar residues" evidence="1">
    <location>
        <begin position="255"/>
        <end position="264"/>
    </location>
</feature>
<evidence type="ECO:0000256" key="1">
    <source>
        <dbReference type="SAM" id="MobiDB-lite"/>
    </source>
</evidence>
<feature type="compositionally biased region" description="Basic and acidic residues" evidence="1">
    <location>
        <begin position="236"/>
        <end position="254"/>
    </location>
</feature>
<proteinExistence type="predicted"/>
<dbReference type="AlphaFoldDB" id="A0A8H4JP19"/>
<feature type="compositionally biased region" description="Polar residues" evidence="1">
    <location>
        <begin position="192"/>
        <end position="219"/>
    </location>
</feature>
<keyword evidence="3" id="KW-1185">Reference proteome</keyword>
<sequence length="391" mass="44183">MTLRRRNQHRLCKSEETENTGRFSVEWIGDGPNERDRRVYMISFLHWMRKRTLEERLQLQDECEKGSSRLVTLGCGTSGVVKNISPLPIFPWEYTGPPPVSLGTSPLKTYGSSKSLQASILRRVDPDFVPPTGQHLLLNEDLTTAQTAPSLRSSGSALTHFHASNSAKTSRQRSITTFRISPTAIRKALRYSTKSVRSASPHKTNSSPIVADTSHCQDVQNKDEPNGHGNDMYNESGKRETPHRNDQKDEHAEQNEQVSVSVPSPQKRPRLESATQPRSAIALTLDRIANMSAELYCVENQYLDLDLIAWIIMMLGEDGSRRLFGFLNHGTLNAWYCLRSIVSEPLRDLIALEDSQKSCVTHGLRCTRVMVIRDDDGCRRLKFETVYDDEV</sequence>